<evidence type="ECO:0000313" key="6">
    <source>
        <dbReference type="Proteomes" id="UP001318040"/>
    </source>
</evidence>
<dbReference type="GO" id="GO:0005737">
    <property type="term" value="C:cytoplasm"/>
    <property type="evidence" value="ECO:0007669"/>
    <property type="project" value="UniProtKB-SubCell"/>
</dbReference>
<comment type="catalytic activity">
    <reaction evidence="4 5">
        <text>L-kynurenine + H2O = anthranilate + L-alanine + H(+)</text>
        <dbReference type="Rhea" id="RHEA:16813"/>
        <dbReference type="ChEBI" id="CHEBI:15377"/>
        <dbReference type="ChEBI" id="CHEBI:15378"/>
        <dbReference type="ChEBI" id="CHEBI:16567"/>
        <dbReference type="ChEBI" id="CHEBI:57959"/>
        <dbReference type="ChEBI" id="CHEBI:57972"/>
        <dbReference type="EC" id="3.7.1.3"/>
    </reaction>
</comment>
<comment type="cofactor">
    <cofactor evidence="4 5">
        <name>pyridoxal 5'-phosphate</name>
        <dbReference type="ChEBI" id="CHEBI:597326"/>
    </cofactor>
</comment>
<keyword evidence="3 4" id="KW-0663">Pyridoxal phosphate</keyword>
<dbReference type="PIRSF" id="PIRSF038800">
    <property type="entry name" value="KYNU"/>
    <property type="match status" value="1"/>
</dbReference>
<dbReference type="PANTHER" id="PTHR14084:SF0">
    <property type="entry name" value="KYNURENINASE"/>
    <property type="match status" value="1"/>
</dbReference>
<evidence type="ECO:0000256" key="1">
    <source>
        <dbReference type="ARBA" id="ARBA00022642"/>
    </source>
</evidence>
<dbReference type="HAMAP" id="MF_01970">
    <property type="entry name" value="Kynureninase"/>
    <property type="match status" value="1"/>
</dbReference>
<feature type="binding site" evidence="4">
    <location>
        <position position="314"/>
    </location>
    <ligand>
        <name>pyridoxal 5'-phosphate</name>
        <dbReference type="ChEBI" id="CHEBI:597326"/>
    </ligand>
</feature>
<dbReference type="InterPro" id="IPR015422">
    <property type="entry name" value="PyrdxlP-dep_Trfase_small"/>
</dbReference>
<feature type="binding site" evidence="4">
    <location>
        <position position="262"/>
    </location>
    <ligand>
        <name>pyridoxal 5'-phosphate</name>
        <dbReference type="ChEBI" id="CHEBI:597326"/>
    </ligand>
</feature>
<dbReference type="CTD" id="8942"/>
<dbReference type="SUPFAM" id="SSF53383">
    <property type="entry name" value="PLP-dependent transferases"/>
    <property type="match status" value="1"/>
</dbReference>
<feature type="binding site" evidence="4">
    <location>
        <position position="146"/>
    </location>
    <ligand>
        <name>pyridoxal 5'-phosphate</name>
        <dbReference type="ChEBI" id="CHEBI:597326"/>
    </ligand>
</feature>
<feature type="binding site" evidence="4">
    <location>
        <position position="284"/>
    </location>
    <ligand>
        <name>pyridoxal 5'-phosphate</name>
        <dbReference type="ChEBI" id="CHEBI:597326"/>
    </ligand>
</feature>
<dbReference type="Gene3D" id="3.40.640.10">
    <property type="entry name" value="Type I PLP-dependent aspartate aminotransferase-like (Major domain)"/>
    <property type="match status" value="1"/>
</dbReference>
<dbReference type="GO" id="GO:0019805">
    <property type="term" value="P:quinolinate biosynthetic process"/>
    <property type="evidence" value="ECO:0007669"/>
    <property type="project" value="UniProtKB-UniRule"/>
</dbReference>
<dbReference type="InterPro" id="IPR015424">
    <property type="entry name" value="PyrdxlP-dep_Trfase"/>
</dbReference>
<keyword evidence="1 4" id="KW-0662">Pyridine nucleotide biosynthesis</keyword>
<comment type="similarity">
    <text evidence="4 5">Belongs to the kynureninase family.</text>
</comment>
<dbReference type="GO" id="GO:0019441">
    <property type="term" value="P:L-tryptophan catabolic process to kynurenine"/>
    <property type="evidence" value="ECO:0007669"/>
    <property type="project" value="TreeGrafter"/>
</dbReference>
<dbReference type="GeneID" id="116943720"/>
<dbReference type="PANTHER" id="PTHR14084">
    <property type="entry name" value="KYNURENINASE"/>
    <property type="match status" value="1"/>
</dbReference>
<dbReference type="FunFam" id="3.40.640.10:FF:000031">
    <property type="entry name" value="Kynureninase"/>
    <property type="match status" value="1"/>
</dbReference>
<dbReference type="InterPro" id="IPR015421">
    <property type="entry name" value="PyrdxlP-dep_Trfase_major"/>
</dbReference>
<feature type="binding site" evidence="4">
    <location>
        <position position="342"/>
    </location>
    <ligand>
        <name>pyridoxal 5'-phosphate</name>
        <dbReference type="ChEBI" id="CHEBI:597326"/>
    </ligand>
</feature>
<dbReference type="RefSeq" id="XP_032812721.1">
    <property type="nucleotide sequence ID" value="XM_032956830.1"/>
</dbReference>
<evidence type="ECO:0000313" key="8">
    <source>
        <dbReference type="RefSeq" id="XP_032812722.1"/>
    </source>
</evidence>
<comment type="pathway">
    <text evidence="4 5">Amino-acid degradation; L-kynurenine degradation; L-alanine and anthranilate from L-kynurenine: step 1/1.</text>
</comment>
<proteinExistence type="inferred from homology"/>
<comment type="function">
    <text evidence="4 5">Catalyzes the cleavage of L-kynurenine (L-Kyn) and L-3-hydroxykynurenine (L-3OHKyn) into anthranilic acid (AA) and 3-hydroxyanthranilic acid (3-OHAA), respectively.</text>
</comment>
<sequence>MQQQQQGTKRWDEGHPATKLQLMATALTCPVTSRRLAEHLDATDSLRGFRESFHVPRMRDLSAVDKSLLEGDMDQECVYLAGNSLGLMPRAVRTVLEEELHKWATTGVYGHHEGARPWALCDEILTANMATIVGAEAHEVAVMNGLSINLHLLMLAFYKPTAQRYKIMLEAKSFPSDYYAMESQIRLRGHDPEKTMLQILPRQGEETLRPEDVLEILEREGDSIALVLFGGVQYYTGQLFDMPAITHAAHTKGCLVGFDLAHAVGNVEIFLHEWQVDFACWCSYKYLNSGAGGLAGAFIHEKHMNTINPVLIGWWGHKYETRMKMDNKLQLSAGVSGFRISNPPILLVCPLEASLKIFVEASMPALRAKSRLLTGYLELLLLTLFAESPKGGASVRLITPSDPEQRGCQLSLSFSIPIGVVYHELKRRGVVCDMREPFVLRVAPTPLYNSFQDVWRFVHTLAEALNAVQ</sequence>
<keyword evidence="2 4" id="KW-0378">Hydrolase</keyword>
<gene>
    <name evidence="4 7 8" type="primary">KYNU</name>
</gene>
<evidence type="ECO:0000256" key="5">
    <source>
        <dbReference type="PIRNR" id="PIRNR038800"/>
    </source>
</evidence>
<dbReference type="RefSeq" id="XP_032812722.1">
    <property type="nucleotide sequence ID" value="XM_032956831.1"/>
</dbReference>
<feature type="binding site" evidence="4">
    <location>
        <begin position="174"/>
        <end position="177"/>
    </location>
    <ligand>
        <name>pyridoxal 5'-phosphate</name>
        <dbReference type="ChEBI" id="CHEBI:597326"/>
    </ligand>
</feature>
<comment type="catalytic activity">
    <reaction evidence="5">
        <text>3-hydroxy-L-kynurenine + H2O = 3-hydroxyanthranilate + L-alanine + H(+)</text>
        <dbReference type="Rhea" id="RHEA:25143"/>
        <dbReference type="ChEBI" id="CHEBI:15377"/>
        <dbReference type="ChEBI" id="CHEBI:15378"/>
        <dbReference type="ChEBI" id="CHEBI:36559"/>
        <dbReference type="ChEBI" id="CHEBI:57972"/>
        <dbReference type="ChEBI" id="CHEBI:58125"/>
        <dbReference type="EC" id="3.7.1.3"/>
    </reaction>
</comment>
<evidence type="ECO:0000256" key="2">
    <source>
        <dbReference type="ARBA" id="ARBA00022801"/>
    </source>
</evidence>
<feature type="binding site" evidence="4">
    <location>
        <position position="259"/>
    </location>
    <ligand>
        <name>pyridoxal 5'-phosphate</name>
        <dbReference type="ChEBI" id="CHEBI:597326"/>
    </ligand>
</feature>
<dbReference type="EC" id="3.7.1.3" evidence="4 5"/>
<evidence type="ECO:0000256" key="3">
    <source>
        <dbReference type="ARBA" id="ARBA00022898"/>
    </source>
</evidence>
<organism evidence="6 7">
    <name type="scientific">Petromyzon marinus</name>
    <name type="common">Sea lamprey</name>
    <dbReference type="NCBI Taxonomy" id="7757"/>
    <lineage>
        <taxon>Eukaryota</taxon>
        <taxon>Metazoa</taxon>
        <taxon>Chordata</taxon>
        <taxon>Craniata</taxon>
        <taxon>Vertebrata</taxon>
        <taxon>Cyclostomata</taxon>
        <taxon>Hyperoartia</taxon>
        <taxon>Petromyzontiformes</taxon>
        <taxon>Petromyzontidae</taxon>
        <taxon>Petromyzon</taxon>
    </lineage>
</organism>
<name>A0AAJ7WWI4_PETMA</name>
<evidence type="ECO:0000313" key="7">
    <source>
        <dbReference type="RefSeq" id="XP_032812721.1"/>
    </source>
</evidence>
<protein>
    <recommendedName>
        <fullName evidence="4 5">Kynureninase</fullName>
        <ecNumber evidence="4 5">3.7.1.3</ecNumber>
    </recommendedName>
    <alternativeName>
        <fullName evidence="4">L-kynurenine hydrolase</fullName>
    </alternativeName>
</protein>
<keyword evidence="6" id="KW-1185">Reference proteome</keyword>
<feature type="binding site" evidence="4">
    <location>
        <position position="147"/>
    </location>
    <ligand>
        <name>pyridoxal 5'-phosphate</name>
        <dbReference type="ChEBI" id="CHEBI:597326"/>
    </ligand>
</feature>
<dbReference type="GO" id="GO:0034354">
    <property type="term" value="P:'de novo' NAD+ biosynthetic process from L-tryptophan"/>
    <property type="evidence" value="ECO:0007669"/>
    <property type="project" value="UniProtKB-UniRule"/>
</dbReference>
<dbReference type="Gene3D" id="3.90.1150.10">
    <property type="entry name" value="Aspartate Aminotransferase, domain 1"/>
    <property type="match status" value="1"/>
</dbReference>
<evidence type="ECO:0000256" key="4">
    <source>
        <dbReference type="HAMAP-Rule" id="MF_03017"/>
    </source>
</evidence>
<dbReference type="Proteomes" id="UP001318040">
    <property type="component" value="Chromosome 19"/>
</dbReference>
<dbReference type="AlphaFoldDB" id="A0AAJ7WWI4"/>
<dbReference type="GO" id="GO:0030429">
    <property type="term" value="F:kynureninase activity"/>
    <property type="evidence" value="ECO:0007669"/>
    <property type="project" value="UniProtKB-UniRule"/>
</dbReference>
<dbReference type="Pfam" id="PF22580">
    <property type="entry name" value="KYNU_C"/>
    <property type="match status" value="1"/>
</dbReference>
<dbReference type="GO" id="GO:0097053">
    <property type="term" value="P:L-kynurenine catabolic process"/>
    <property type="evidence" value="ECO:0007669"/>
    <property type="project" value="UniProtKB-UniRule"/>
</dbReference>
<dbReference type="GO" id="GO:0043420">
    <property type="term" value="P:anthranilate metabolic process"/>
    <property type="evidence" value="ECO:0007669"/>
    <property type="project" value="UniProtKB-UniRule"/>
</dbReference>
<comment type="pathway">
    <text evidence="4 5">Cofactor biosynthesis; NAD(+) biosynthesis; quinolinate from L-kynurenine: step 2/3.</text>
</comment>
<dbReference type="InterPro" id="IPR010111">
    <property type="entry name" value="Kynureninase"/>
</dbReference>
<dbReference type="GO" id="GO:0030170">
    <property type="term" value="F:pyridoxal phosphate binding"/>
    <property type="evidence" value="ECO:0007669"/>
    <property type="project" value="UniProtKB-UniRule"/>
</dbReference>
<comment type="subcellular location">
    <subcellularLocation>
        <location evidence="4 5">Cytoplasm</location>
    </subcellularLocation>
</comment>
<accession>A0AAJ7WWI4</accession>
<keyword evidence="4 5" id="KW-0963">Cytoplasm</keyword>
<comment type="caution">
    <text evidence="4">Lacks conserved residue(s) required for the propagation of feature annotation.</text>
</comment>
<dbReference type="NCBIfam" id="TIGR01814">
    <property type="entry name" value="kynureninase"/>
    <property type="match status" value="1"/>
</dbReference>
<feature type="modified residue" description="N6-(pyridoxal phosphate)lysine" evidence="4">
    <location>
        <position position="285"/>
    </location>
</feature>
<comment type="subunit">
    <text evidence="4 5">Homodimer.</text>
</comment>
<reference evidence="7 8" key="1">
    <citation type="submission" date="2025-04" db="UniProtKB">
        <authorList>
            <consortium name="RefSeq"/>
        </authorList>
    </citation>
    <scope>IDENTIFICATION</scope>
    <source>
        <tissue evidence="7 8">Sperm</tissue>
    </source>
</reference>
<dbReference type="KEGG" id="pmrn:116943720"/>